<dbReference type="SUPFAM" id="SSF53254">
    <property type="entry name" value="Phosphoglycerate mutase-like"/>
    <property type="match status" value="1"/>
</dbReference>
<evidence type="ECO:0000313" key="2">
    <source>
        <dbReference type="Proteomes" id="UP000663823"/>
    </source>
</evidence>
<accession>A0A819DZF4</accession>
<dbReference type="InterPro" id="IPR029033">
    <property type="entry name" value="His_PPase_superfam"/>
</dbReference>
<dbReference type="Gene3D" id="3.40.50.1240">
    <property type="entry name" value="Phosphoglycerate mutase-like"/>
    <property type="match status" value="1"/>
</dbReference>
<proteinExistence type="predicted"/>
<dbReference type="EMBL" id="CAJOAX010003209">
    <property type="protein sequence ID" value="CAF3842037.1"/>
    <property type="molecule type" value="Genomic_DNA"/>
</dbReference>
<name>A0A819DZF4_9BILA</name>
<sequence>MRSAYHSILKWSFLTGTSTILLKLCYESLYNVSLRTSNKSISTYENTLISWASTGQRSKTIQNKLIDTKIPDHLQFIGAQIYFRHGARTPLSLLPGLEEVSYTKEHIEIYPPSKWDIKLITKLGNDIVSKDKILSANDIIGDRIKQLKSASDVKVVTGQLTAIGEKQLYKLGKLIRSQIIKQDNNGLIPNIYDPNIV</sequence>
<dbReference type="Proteomes" id="UP000663823">
    <property type="component" value="Unassembled WGS sequence"/>
</dbReference>
<gene>
    <name evidence="1" type="ORF">OTI717_LOCUS20646</name>
</gene>
<reference evidence="1" key="1">
    <citation type="submission" date="2021-02" db="EMBL/GenBank/DDBJ databases">
        <authorList>
            <person name="Nowell W R."/>
        </authorList>
    </citation>
    <scope>NUCLEOTIDE SEQUENCE</scope>
</reference>
<evidence type="ECO:0000313" key="1">
    <source>
        <dbReference type="EMBL" id="CAF3842037.1"/>
    </source>
</evidence>
<comment type="caution">
    <text evidence="1">The sequence shown here is derived from an EMBL/GenBank/DDBJ whole genome shotgun (WGS) entry which is preliminary data.</text>
</comment>
<organism evidence="1 2">
    <name type="scientific">Rotaria sordida</name>
    <dbReference type="NCBI Taxonomy" id="392033"/>
    <lineage>
        <taxon>Eukaryota</taxon>
        <taxon>Metazoa</taxon>
        <taxon>Spiralia</taxon>
        <taxon>Gnathifera</taxon>
        <taxon>Rotifera</taxon>
        <taxon>Eurotatoria</taxon>
        <taxon>Bdelloidea</taxon>
        <taxon>Philodinida</taxon>
        <taxon>Philodinidae</taxon>
        <taxon>Rotaria</taxon>
    </lineage>
</organism>
<protein>
    <submittedName>
        <fullName evidence="1">Uncharacterized protein</fullName>
    </submittedName>
</protein>
<dbReference type="AlphaFoldDB" id="A0A819DZF4"/>